<feature type="domain" description="PHD-type" evidence="11">
    <location>
        <begin position="2"/>
        <end position="117"/>
    </location>
</feature>
<dbReference type="InterPro" id="IPR001965">
    <property type="entry name" value="Znf_PHD"/>
</dbReference>
<evidence type="ECO:0000259" key="10">
    <source>
        <dbReference type="PROSITE" id="PS50089"/>
    </source>
</evidence>
<evidence type="ECO:0000256" key="2">
    <source>
        <dbReference type="ARBA" id="ARBA00004906"/>
    </source>
</evidence>
<dbReference type="AlphaFoldDB" id="B3NWG2"/>
<feature type="compositionally biased region" description="Polar residues" evidence="9">
    <location>
        <begin position="426"/>
        <end position="440"/>
    </location>
</feature>
<dbReference type="OMA" id="TYKSYCH"/>
<dbReference type="eggNOG" id="KOG1084">
    <property type="taxonomic scope" value="Eukaryota"/>
</dbReference>
<dbReference type="GO" id="GO:0048136">
    <property type="term" value="P:male germ-line cyst formation"/>
    <property type="evidence" value="ECO:0007669"/>
    <property type="project" value="EnsemblMetazoa"/>
</dbReference>
<dbReference type="GO" id="GO:0010628">
    <property type="term" value="P:positive regulation of gene expression"/>
    <property type="evidence" value="ECO:0007669"/>
    <property type="project" value="EnsemblMetazoa"/>
</dbReference>
<comment type="subcellular location">
    <subcellularLocation>
        <location evidence="1">Nucleus</location>
    </subcellularLocation>
</comment>
<protein>
    <recommendedName>
        <fullName evidence="14">PHD-type domain-containing protein</fullName>
    </recommendedName>
</protein>
<feature type="compositionally biased region" description="Low complexity" evidence="9">
    <location>
        <begin position="368"/>
        <end position="384"/>
    </location>
</feature>
<evidence type="ECO:0000259" key="11">
    <source>
        <dbReference type="PROSITE" id="PS51805"/>
    </source>
</evidence>
<evidence type="ECO:0000256" key="9">
    <source>
        <dbReference type="SAM" id="MobiDB-lite"/>
    </source>
</evidence>
<gene>
    <name evidence="12" type="primary">Dere\GG18009</name>
    <name evidence="12" type="synonym">dere_GLEANR_2888</name>
    <name evidence="12" type="synonym">GG18009</name>
    <name evidence="12" type="ORF">Dere_GG18009</name>
</gene>
<dbReference type="HOGENOM" id="CLU_036020_0_0_1"/>
<dbReference type="GO" id="GO:0008270">
    <property type="term" value="F:zinc ion binding"/>
    <property type="evidence" value="ECO:0007669"/>
    <property type="project" value="UniProtKB-KW"/>
</dbReference>
<dbReference type="InterPro" id="IPR001841">
    <property type="entry name" value="Znf_RING"/>
</dbReference>
<reference evidence="12 13" key="1">
    <citation type="journal article" date="2007" name="Nature">
        <title>Evolution of genes and genomes on the Drosophila phylogeny.</title>
        <authorList>
            <consortium name="Drosophila 12 Genomes Consortium"/>
            <person name="Clark A.G."/>
            <person name="Eisen M.B."/>
            <person name="Smith D.R."/>
            <person name="Bergman C.M."/>
            <person name="Oliver B."/>
            <person name="Markow T.A."/>
            <person name="Kaufman T.C."/>
            <person name="Kellis M."/>
            <person name="Gelbart W."/>
            <person name="Iyer V.N."/>
            <person name="Pollard D.A."/>
            <person name="Sackton T.B."/>
            <person name="Larracuente A.M."/>
            <person name="Singh N.D."/>
            <person name="Abad J.P."/>
            <person name="Abt D.N."/>
            <person name="Adryan B."/>
            <person name="Aguade M."/>
            <person name="Akashi H."/>
            <person name="Anderson W.W."/>
            <person name="Aquadro C.F."/>
            <person name="Ardell D.H."/>
            <person name="Arguello R."/>
            <person name="Artieri C.G."/>
            <person name="Barbash D.A."/>
            <person name="Barker D."/>
            <person name="Barsanti P."/>
            <person name="Batterham P."/>
            <person name="Batzoglou S."/>
            <person name="Begun D."/>
            <person name="Bhutkar A."/>
            <person name="Blanco E."/>
            <person name="Bosak S.A."/>
            <person name="Bradley R.K."/>
            <person name="Brand A.D."/>
            <person name="Brent M.R."/>
            <person name="Brooks A.N."/>
            <person name="Brown R.H."/>
            <person name="Butlin R.K."/>
            <person name="Caggese C."/>
            <person name="Calvi B.R."/>
            <person name="Bernardo de Carvalho A."/>
            <person name="Caspi A."/>
            <person name="Castrezana S."/>
            <person name="Celniker S.E."/>
            <person name="Chang J.L."/>
            <person name="Chapple C."/>
            <person name="Chatterji S."/>
            <person name="Chinwalla A."/>
            <person name="Civetta A."/>
            <person name="Clifton S.W."/>
            <person name="Comeron J.M."/>
            <person name="Costello J.C."/>
            <person name="Coyne J.A."/>
            <person name="Daub J."/>
            <person name="David R.G."/>
            <person name="Delcher A.L."/>
            <person name="Delehaunty K."/>
            <person name="Do C.B."/>
            <person name="Ebling H."/>
            <person name="Edwards K."/>
            <person name="Eickbush T."/>
            <person name="Evans J.D."/>
            <person name="Filipski A."/>
            <person name="Findeiss S."/>
            <person name="Freyhult E."/>
            <person name="Fulton L."/>
            <person name="Fulton R."/>
            <person name="Garcia A.C."/>
            <person name="Gardiner A."/>
            <person name="Garfield D.A."/>
            <person name="Garvin B.E."/>
            <person name="Gibson G."/>
            <person name="Gilbert D."/>
            <person name="Gnerre S."/>
            <person name="Godfrey J."/>
            <person name="Good R."/>
            <person name="Gotea V."/>
            <person name="Gravely B."/>
            <person name="Greenberg A.J."/>
            <person name="Griffiths-Jones S."/>
            <person name="Gross S."/>
            <person name="Guigo R."/>
            <person name="Gustafson E.A."/>
            <person name="Haerty W."/>
            <person name="Hahn M.W."/>
            <person name="Halligan D.L."/>
            <person name="Halpern A.L."/>
            <person name="Halter G.M."/>
            <person name="Han M.V."/>
            <person name="Heger A."/>
            <person name="Hillier L."/>
            <person name="Hinrichs A.S."/>
            <person name="Holmes I."/>
            <person name="Hoskins R.A."/>
            <person name="Hubisz M.J."/>
            <person name="Hultmark D."/>
            <person name="Huntley M.A."/>
            <person name="Jaffe D.B."/>
            <person name="Jagadeeshan S."/>
            <person name="Jeck W.R."/>
            <person name="Johnson J."/>
            <person name="Jones C.D."/>
            <person name="Jordan W.C."/>
            <person name="Karpen G.H."/>
            <person name="Kataoka E."/>
            <person name="Keightley P.D."/>
            <person name="Kheradpour P."/>
            <person name="Kirkness E.F."/>
            <person name="Koerich L.B."/>
            <person name="Kristiansen K."/>
            <person name="Kudrna D."/>
            <person name="Kulathinal R.J."/>
            <person name="Kumar S."/>
            <person name="Kwok R."/>
            <person name="Lander E."/>
            <person name="Langley C.H."/>
            <person name="Lapoint R."/>
            <person name="Lazzaro B.P."/>
            <person name="Lee S.J."/>
            <person name="Levesque L."/>
            <person name="Li R."/>
            <person name="Lin C.F."/>
            <person name="Lin M.F."/>
            <person name="Lindblad-Toh K."/>
            <person name="Llopart A."/>
            <person name="Long M."/>
            <person name="Low L."/>
            <person name="Lozovsky E."/>
            <person name="Lu J."/>
            <person name="Luo M."/>
            <person name="Machado C.A."/>
            <person name="Makalowski W."/>
            <person name="Marzo M."/>
            <person name="Matsuda M."/>
            <person name="Matzkin L."/>
            <person name="McAllister B."/>
            <person name="McBride C.S."/>
            <person name="McKernan B."/>
            <person name="McKernan K."/>
            <person name="Mendez-Lago M."/>
            <person name="Minx P."/>
            <person name="Mollenhauer M.U."/>
            <person name="Montooth K."/>
            <person name="Mount S.M."/>
            <person name="Mu X."/>
            <person name="Myers E."/>
            <person name="Negre B."/>
            <person name="Newfeld S."/>
            <person name="Nielsen R."/>
            <person name="Noor M.A."/>
            <person name="O'Grady P."/>
            <person name="Pachter L."/>
            <person name="Papaceit M."/>
            <person name="Parisi M.J."/>
            <person name="Parisi M."/>
            <person name="Parts L."/>
            <person name="Pedersen J.S."/>
            <person name="Pesole G."/>
            <person name="Phillippy A.M."/>
            <person name="Ponting C.P."/>
            <person name="Pop M."/>
            <person name="Porcelli D."/>
            <person name="Powell J.R."/>
            <person name="Prohaska S."/>
            <person name="Pruitt K."/>
            <person name="Puig M."/>
            <person name="Quesneville H."/>
            <person name="Ram K.R."/>
            <person name="Rand D."/>
            <person name="Rasmussen M.D."/>
            <person name="Reed L.K."/>
            <person name="Reenan R."/>
            <person name="Reily A."/>
            <person name="Remington K.A."/>
            <person name="Rieger T.T."/>
            <person name="Ritchie M.G."/>
            <person name="Robin C."/>
            <person name="Rogers Y.H."/>
            <person name="Rohde C."/>
            <person name="Rozas J."/>
            <person name="Rubenfield M.J."/>
            <person name="Ruiz A."/>
            <person name="Russo S."/>
            <person name="Salzberg S.L."/>
            <person name="Sanchez-Gracia A."/>
            <person name="Saranga D.J."/>
            <person name="Sato H."/>
            <person name="Schaeffer S.W."/>
            <person name="Schatz M.C."/>
            <person name="Schlenke T."/>
            <person name="Schwartz R."/>
            <person name="Segarra C."/>
            <person name="Singh R.S."/>
            <person name="Sirot L."/>
            <person name="Sirota M."/>
            <person name="Sisneros N.B."/>
            <person name="Smith C.D."/>
            <person name="Smith T.F."/>
            <person name="Spieth J."/>
            <person name="Stage D.E."/>
            <person name="Stark A."/>
            <person name="Stephan W."/>
            <person name="Strausberg R.L."/>
            <person name="Strempel S."/>
            <person name="Sturgill D."/>
            <person name="Sutton G."/>
            <person name="Sutton G.G."/>
            <person name="Tao W."/>
            <person name="Teichmann S."/>
            <person name="Tobari Y.N."/>
            <person name="Tomimura Y."/>
            <person name="Tsolas J.M."/>
            <person name="Valente V.L."/>
            <person name="Venter E."/>
            <person name="Venter J.C."/>
            <person name="Vicario S."/>
            <person name="Vieira F.G."/>
            <person name="Vilella A.J."/>
            <person name="Villasante A."/>
            <person name="Walenz B."/>
            <person name="Wang J."/>
            <person name="Wasserman M."/>
            <person name="Watts T."/>
            <person name="Wilson D."/>
            <person name="Wilson R.K."/>
            <person name="Wing R.A."/>
            <person name="Wolfner M.F."/>
            <person name="Wong A."/>
            <person name="Wong G.K."/>
            <person name="Wu C.I."/>
            <person name="Wu G."/>
            <person name="Yamamoto D."/>
            <person name="Yang H.P."/>
            <person name="Yang S.P."/>
            <person name="Yorke J.A."/>
            <person name="Yoshida K."/>
            <person name="Zdobnov E."/>
            <person name="Zhang P."/>
            <person name="Zhang Y."/>
            <person name="Zimin A.V."/>
            <person name="Baldwin J."/>
            <person name="Abdouelleil A."/>
            <person name="Abdulkadir J."/>
            <person name="Abebe A."/>
            <person name="Abera B."/>
            <person name="Abreu J."/>
            <person name="Acer S.C."/>
            <person name="Aftuck L."/>
            <person name="Alexander A."/>
            <person name="An P."/>
            <person name="Anderson E."/>
            <person name="Anderson S."/>
            <person name="Arachi H."/>
            <person name="Azer M."/>
            <person name="Bachantsang P."/>
            <person name="Barry A."/>
            <person name="Bayul T."/>
            <person name="Berlin A."/>
            <person name="Bessette D."/>
            <person name="Bloom T."/>
            <person name="Blye J."/>
            <person name="Boguslavskiy L."/>
            <person name="Bonnet C."/>
            <person name="Boukhgalter B."/>
            <person name="Bourzgui I."/>
            <person name="Brown A."/>
            <person name="Cahill P."/>
            <person name="Channer S."/>
            <person name="Cheshatsang Y."/>
            <person name="Chuda L."/>
            <person name="Citroen M."/>
            <person name="Collymore A."/>
            <person name="Cooke P."/>
            <person name="Costello M."/>
            <person name="D'Aco K."/>
            <person name="Daza R."/>
            <person name="De Haan G."/>
            <person name="DeGray S."/>
            <person name="DeMaso C."/>
            <person name="Dhargay N."/>
            <person name="Dooley K."/>
            <person name="Dooley E."/>
            <person name="Doricent M."/>
            <person name="Dorje P."/>
            <person name="Dorjee K."/>
            <person name="Dupes A."/>
            <person name="Elong R."/>
            <person name="Falk J."/>
            <person name="Farina A."/>
            <person name="Faro S."/>
            <person name="Ferguson D."/>
            <person name="Fisher S."/>
            <person name="Foley C.D."/>
            <person name="Franke A."/>
            <person name="Friedrich D."/>
            <person name="Gadbois L."/>
            <person name="Gearin G."/>
            <person name="Gearin C.R."/>
            <person name="Giannoukos G."/>
            <person name="Goode T."/>
            <person name="Graham J."/>
            <person name="Grandbois E."/>
            <person name="Grewal S."/>
            <person name="Gyaltsen K."/>
            <person name="Hafez N."/>
            <person name="Hagos B."/>
            <person name="Hall J."/>
            <person name="Henson C."/>
            <person name="Hollinger A."/>
            <person name="Honan T."/>
            <person name="Huard M.D."/>
            <person name="Hughes L."/>
            <person name="Hurhula B."/>
            <person name="Husby M.E."/>
            <person name="Kamat A."/>
            <person name="Kanga B."/>
            <person name="Kashin S."/>
            <person name="Khazanovich D."/>
            <person name="Kisner P."/>
            <person name="Lance K."/>
            <person name="Lara M."/>
            <person name="Lee W."/>
            <person name="Lennon N."/>
            <person name="Letendre F."/>
            <person name="LeVine R."/>
            <person name="Lipovsky A."/>
            <person name="Liu X."/>
            <person name="Liu J."/>
            <person name="Liu S."/>
            <person name="Lokyitsang T."/>
            <person name="Lokyitsang Y."/>
            <person name="Lubonja R."/>
            <person name="Lui A."/>
            <person name="MacDonald P."/>
            <person name="Magnisalis V."/>
            <person name="Maru K."/>
            <person name="Matthews C."/>
            <person name="McCusker W."/>
            <person name="McDonough S."/>
            <person name="Mehta T."/>
            <person name="Meldrim J."/>
            <person name="Meneus L."/>
            <person name="Mihai O."/>
            <person name="Mihalev A."/>
            <person name="Mihova T."/>
            <person name="Mittelman R."/>
            <person name="Mlenga V."/>
            <person name="Montmayeur A."/>
            <person name="Mulrain L."/>
            <person name="Navidi A."/>
            <person name="Naylor J."/>
            <person name="Negash T."/>
            <person name="Nguyen T."/>
            <person name="Nguyen N."/>
            <person name="Nicol R."/>
            <person name="Norbu C."/>
            <person name="Norbu N."/>
            <person name="Novod N."/>
            <person name="O'Neill B."/>
            <person name="Osman S."/>
            <person name="Markiewicz E."/>
            <person name="Oyono O.L."/>
            <person name="Patti C."/>
            <person name="Phunkhang P."/>
            <person name="Pierre F."/>
            <person name="Priest M."/>
            <person name="Raghuraman S."/>
            <person name="Rege F."/>
            <person name="Reyes R."/>
            <person name="Rise C."/>
            <person name="Rogov P."/>
            <person name="Ross K."/>
            <person name="Ryan E."/>
            <person name="Settipalli S."/>
            <person name="Shea T."/>
            <person name="Sherpa N."/>
            <person name="Shi L."/>
            <person name="Shih D."/>
            <person name="Sparrow T."/>
            <person name="Spaulding J."/>
            <person name="Stalker J."/>
            <person name="Stange-Thomann N."/>
            <person name="Stavropoulos S."/>
            <person name="Stone C."/>
            <person name="Strader C."/>
            <person name="Tesfaye S."/>
            <person name="Thomson T."/>
            <person name="Thoulutsang Y."/>
            <person name="Thoulutsang D."/>
            <person name="Topham K."/>
            <person name="Topping I."/>
            <person name="Tsamla T."/>
            <person name="Vassiliev H."/>
            <person name="Vo A."/>
            <person name="Wangchuk T."/>
            <person name="Wangdi T."/>
            <person name="Weiand M."/>
            <person name="Wilkinson J."/>
            <person name="Wilson A."/>
            <person name="Yadav S."/>
            <person name="Young G."/>
            <person name="Yu Q."/>
            <person name="Zembek L."/>
            <person name="Zhong D."/>
            <person name="Zimmer A."/>
            <person name="Zwirko Z."/>
            <person name="Jaffe D.B."/>
            <person name="Alvarez P."/>
            <person name="Brockman W."/>
            <person name="Butler J."/>
            <person name="Chin C."/>
            <person name="Gnerre S."/>
            <person name="Grabherr M."/>
            <person name="Kleber M."/>
            <person name="Mauceli E."/>
            <person name="MacCallum I."/>
        </authorList>
    </citation>
    <scope>NUCLEOTIDE SEQUENCE [LARGE SCALE GENOMIC DNA]</scope>
    <source>
        <strain evidence="12 13">TSC#14021-0224.01</strain>
    </source>
</reference>
<proteinExistence type="predicted"/>
<dbReference type="Pfam" id="PF13771">
    <property type="entry name" value="zf-HC5HC2H"/>
    <property type="match status" value="1"/>
</dbReference>
<evidence type="ECO:0000256" key="3">
    <source>
        <dbReference type="ARBA" id="ARBA00022679"/>
    </source>
</evidence>
<keyword evidence="6" id="KW-0833">Ubl conjugation pathway</keyword>
<keyword evidence="3" id="KW-0808">Transferase</keyword>
<evidence type="ECO:0000256" key="7">
    <source>
        <dbReference type="ARBA" id="ARBA00022833"/>
    </source>
</evidence>
<dbReference type="PhylomeDB" id="B3NWG2"/>
<sequence length="556" mass="61691">MVQNCVLCRSSEQDELVFGTVHVQDKMMVHRNCLYLSSNLIQRGDKHLGILNFLKEDIEAEAKRCRTLTCCYCRRLGANIGCCKSGCRRTFHTKCGVDHLAQNQFRDTYKSYCHQHVLVHRHRPSLIKKEECVICADELLGVGERFSVVTCIYAPCCRNGWFHRNCLQRYANSAGYFFKCPLCNNLEVFRKVVLMGISVLNQDATWETDPDAFVDQFHRDLVCTAEKCFAVSGRDDTSATLLYCNNCGANPSHFFCTTQSYKDYVCNICAPVLPNPVPYVDSDSDDGDSIDVTEFETAATQLAAGEQGDLIHLKLSASIWDVSDTSDDDDDAVFQRAVDAKLQKTISDDQPSTSAAAARALSSSTRSALAAAGSRATAAPSRGSHTTFETPRGSQATTVTSRASRTSAARPSRATTRAAVSPATPALNNQENTEPSPSNVRRTSHSRARTTRTRRTMSTRRTMPARMTVEESDNEKSDQDDGAETKRLRLSSTSTEPSTGRRLLRSISPEPSTSAPRTLRRRTLANMHPTYTNMDVSCVANRTRNRLPTHMATRKV</sequence>
<evidence type="ECO:0000256" key="1">
    <source>
        <dbReference type="ARBA" id="ARBA00004123"/>
    </source>
</evidence>
<dbReference type="PROSITE" id="PS50089">
    <property type="entry name" value="ZF_RING_2"/>
    <property type="match status" value="1"/>
</dbReference>
<feature type="compositionally biased region" description="Basic residues" evidence="9">
    <location>
        <begin position="442"/>
        <end position="458"/>
    </location>
</feature>
<dbReference type="EMBL" id="CH954180">
    <property type="protein sequence ID" value="EDV46782.1"/>
    <property type="molecule type" value="Genomic_DNA"/>
</dbReference>
<dbReference type="InterPro" id="IPR011011">
    <property type="entry name" value="Znf_FYVE_PHD"/>
</dbReference>
<dbReference type="PANTHER" id="PTHR12420">
    <property type="entry name" value="PHD FINGER PROTEIN"/>
    <property type="match status" value="1"/>
</dbReference>
<dbReference type="SUPFAM" id="SSF57903">
    <property type="entry name" value="FYVE/PHD zinc finger"/>
    <property type="match status" value="1"/>
</dbReference>
<evidence type="ECO:0008006" key="14">
    <source>
        <dbReference type="Google" id="ProtNLM"/>
    </source>
</evidence>
<dbReference type="PROSITE" id="PS00018">
    <property type="entry name" value="EF_HAND_1"/>
    <property type="match status" value="1"/>
</dbReference>
<dbReference type="InterPro" id="IPR013083">
    <property type="entry name" value="Znf_RING/FYVE/PHD"/>
</dbReference>
<dbReference type="PROSITE" id="PS51805">
    <property type="entry name" value="EPHD"/>
    <property type="match status" value="1"/>
</dbReference>
<feature type="compositionally biased region" description="Basic and acidic residues" evidence="9">
    <location>
        <begin position="474"/>
        <end position="487"/>
    </location>
</feature>
<dbReference type="InterPro" id="IPR034732">
    <property type="entry name" value="EPHD"/>
</dbReference>
<keyword evidence="4" id="KW-0479">Metal-binding</keyword>
<feature type="region of interest" description="Disordered" evidence="9">
    <location>
        <begin position="368"/>
        <end position="517"/>
    </location>
</feature>
<evidence type="ECO:0000256" key="8">
    <source>
        <dbReference type="PROSITE-ProRule" id="PRU00175"/>
    </source>
</evidence>
<evidence type="ECO:0000256" key="5">
    <source>
        <dbReference type="ARBA" id="ARBA00022771"/>
    </source>
</evidence>
<evidence type="ECO:0000313" key="13">
    <source>
        <dbReference type="Proteomes" id="UP000008711"/>
    </source>
</evidence>
<dbReference type="GO" id="GO:0019100">
    <property type="term" value="P:male germ-line sex determination"/>
    <property type="evidence" value="ECO:0007669"/>
    <property type="project" value="EnsemblMetazoa"/>
</dbReference>
<accession>B3NWG2</accession>
<reference evidence="12 13" key="2">
    <citation type="journal article" date="2008" name="Bioinformatics">
        <title>Assembly reconciliation.</title>
        <authorList>
            <person name="Zimin A.V."/>
            <person name="Smith D.R."/>
            <person name="Sutton G."/>
            <person name="Yorke J.A."/>
        </authorList>
    </citation>
    <scope>NUCLEOTIDE SEQUENCE [LARGE SCALE GENOMIC DNA]</scope>
    <source>
        <strain evidence="12 13">TSC#14021-0224.01</strain>
    </source>
</reference>
<dbReference type="OrthoDB" id="512616at2759"/>
<dbReference type="GO" id="GO:0001673">
    <property type="term" value="C:male germ cell nucleus"/>
    <property type="evidence" value="ECO:0007669"/>
    <property type="project" value="EnsemblMetazoa"/>
</dbReference>
<organism evidence="12 13">
    <name type="scientific">Drosophila erecta</name>
    <name type="common">Fruit fly</name>
    <dbReference type="NCBI Taxonomy" id="7220"/>
    <lineage>
        <taxon>Eukaryota</taxon>
        <taxon>Metazoa</taxon>
        <taxon>Ecdysozoa</taxon>
        <taxon>Arthropoda</taxon>
        <taxon>Hexapoda</taxon>
        <taxon>Insecta</taxon>
        <taxon>Pterygota</taxon>
        <taxon>Neoptera</taxon>
        <taxon>Endopterygota</taxon>
        <taxon>Diptera</taxon>
        <taxon>Brachycera</taxon>
        <taxon>Muscomorpha</taxon>
        <taxon>Ephydroidea</taxon>
        <taxon>Drosophilidae</taxon>
        <taxon>Drosophila</taxon>
        <taxon>Sophophora</taxon>
    </lineage>
</organism>
<evidence type="ECO:0000256" key="4">
    <source>
        <dbReference type="ARBA" id="ARBA00022723"/>
    </source>
</evidence>
<dbReference type="InterPro" id="IPR051188">
    <property type="entry name" value="PHD-type_Zinc_Finger"/>
</dbReference>
<dbReference type="PANTHER" id="PTHR12420:SF42">
    <property type="entry name" value="G2_M PHASE-SPECIFIC E3 UBIQUITIN-PROTEIN LIGASE"/>
    <property type="match status" value="1"/>
</dbReference>
<keyword evidence="13" id="KW-1185">Reference proteome</keyword>
<keyword evidence="5 8" id="KW-0863">Zinc-finger</keyword>
<evidence type="ECO:0000256" key="6">
    <source>
        <dbReference type="ARBA" id="ARBA00022786"/>
    </source>
</evidence>
<name>B3NWG2_DROER</name>
<dbReference type="Gene3D" id="3.30.40.10">
    <property type="entry name" value="Zinc/RING finger domain, C3HC4 (zinc finger)"/>
    <property type="match status" value="2"/>
</dbReference>
<dbReference type="SMART" id="SM00249">
    <property type="entry name" value="PHD"/>
    <property type="match status" value="2"/>
</dbReference>
<feature type="compositionally biased region" description="Low complexity" evidence="9">
    <location>
        <begin position="396"/>
        <end position="421"/>
    </location>
</feature>
<comment type="pathway">
    <text evidence="2">Protein modification; protein ubiquitination.</text>
</comment>
<dbReference type="Proteomes" id="UP000008711">
    <property type="component" value="Unassembled WGS sequence"/>
</dbReference>
<feature type="domain" description="RING-type" evidence="10">
    <location>
        <begin position="132"/>
        <end position="184"/>
    </location>
</feature>
<dbReference type="KEGG" id="der:6550374"/>
<dbReference type="CDD" id="cd15669">
    <property type="entry name" value="ePHD_PHF7_G2E3_like"/>
    <property type="match status" value="1"/>
</dbReference>
<evidence type="ECO:0000313" key="12">
    <source>
        <dbReference type="EMBL" id="EDV46782.1"/>
    </source>
</evidence>
<dbReference type="InterPro" id="IPR018247">
    <property type="entry name" value="EF_Hand_1_Ca_BS"/>
</dbReference>
<keyword evidence="7" id="KW-0862">Zinc</keyword>
<dbReference type="GO" id="GO:0005700">
    <property type="term" value="C:polytene chromosome"/>
    <property type="evidence" value="ECO:0007669"/>
    <property type="project" value="EnsemblMetazoa"/>
</dbReference>
<dbReference type="InterPro" id="IPR042013">
    <property type="entry name" value="PHF7/G2E3_ePHD"/>
</dbReference>
<dbReference type="GO" id="GO:0042393">
    <property type="term" value="F:histone binding"/>
    <property type="evidence" value="ECO:0007669"/>
    <property type="project" value="EnsemblMetazoa"/>
</dbReference>
<feature type="compositionally biased region" description="Polar residues" evidence="9">
    <location>
        <begin position="385"/>
        <end position="395"/>
    </location>
</feature>